<accession>E4RY09</accession>
<gene>
    <name evidence="2" type="ordered locus">Lbys_0571</name>
</gene>
<name>E4RY09_LEAB4</name>
<feature type="domain" description="Transcription regulator AsnC/Lrp ligand binding" evidence="1">
    <location>
        <begin position="7"/>
        <end position="77"/>
    </location>
</feature>
<dbReference type="eggNOG" id="COG1522">
    <property type="taxonomic scope" value="Bacteria"/>
</dbReference>
<dbReference type="Proteomes" id="UP000007435">
    <property type="component" value="Chromosome"/>
</dbReference>
<sequence>MVTAVILFSVERSHINAVGEELAGTKGITEVFSVSGQYDLVALARVQKNEDLADLMTKTIGNLPGIIKTETLIAFRTLSKYDLESMFDLGS</sequence>
<dbReference type="Gene3D" id="3.30.70.920">
    <property type="match status" value="1"/>
</dbReference>
<reference key="1">
    <citation type="submission" date="2010-11" db="EMBL/GenBank/DDBJ databases">
        <title>The complete genome of Leadbetterella byssophila DSM 17132.</title>
        <authorList>
            <consortium name="US DOE Joint Genome Institute (JGI-PGF)"/>
            <person name="Lucas S."/>
            <person name="Copeland A."/>
            <person name="Lapidus A."/>
            <person name="Glavina del Rio T."/>
            <person name="Dalin E."/>
            <person name="Tice H."/>
            <person name="Bruce D."/>
            <person name="Goodwin L."/>
            <person name="Pitluck S."/>
            <person name="Kyrpides N."/>
            <person name="Mavromatis K."/>
            <person name="Ivanova N."/>
            <person name="Teshima H."/>
            <person name="Brettin T."/>
            <person name="Detter J.C."/>
            <person name="Han C."/>
            <person name="Tapia R."/>
            <person name="Land M."/>
            <person name="Hauser L."/>
            <person name="Markowitz V."/>
            <person name="Cheng J.-F."/>
            <person name="Hugenholtz P."/>
            <person name="Woyke T."/>
            <person name="Wu D."/>
            <person name="Tindall B."/>
            <person name="Pomrenke H.G."/>
            <person name="Brambilla E."/>
            <person name="Klenk H.-P."/>
            <person name="Eisen J.A."/>
        </authorList>
    </citation>
    <scope>NUCLEOTIDE SEQUENCE [LARGE SCALE GENOMIC DNA]</scope>
    <source>
        <strain>DSM 17132</strain>
    </source>
</reference>
<evidence type="ECO:0000313" key="2">
    <source>
        <dbReference type="EMBL" id="ADQ16337.1"/>
    </source>
</evidence>
<dbReference type="AlphaFoldDB" id="E4RY09"/>
<protein>
    <submittedName>
        <fullName evidence="2">Transcriptional regulator, AsnC family</fullName>
    </submittedName>
</protein>
<evidence type="ECO:0000259" key="1">
    <source>
        <dbReference type="Pfam" id="PF01037"/>
    </source>
</evidence>
<dbReference type="RefSeq" id="WP_013407389.1">
    <property type="nucleotide sequence ID" value="NC_014655.1"/>
</dbReference>
<dbReference type="OrthoDB" id="9799041at2"/>
<dbReference type="STRING" id="649349.Lbys_0571"/>
<dbReference type="Pfam" id="PF01037">
    <property type="entry name" value="AsnC_trans_reg"/>
    <property type="match status" value="1"/>
</dbReference>
<proteinExistence type="predicted"/>
<dbReference type="HOGENOM" id="CLU_170329_3_0_10"/>
<dbReference type="SUPFAM" id="SSF54909">
    <property type="entry name" value="Dimeric alpha+beta barrel"/>
    <property type="match status" value="1"/>
</dbReference>
<organism evidence="2 3">
    <name type="scientific">Leadbetterella byssophila (strain DSM 17132 / JCM 16389 / KACC 11308 / NBRC 106382 / 4M15)</name>
    <dbReference type="NCBI Taxonomy" id="649349"/>
    <lineage>
        <taxon>Bacteria</taxon>
        <taxon>Pseudomonadati</taxon>
        <taxon>Bacteroidota</taxon>
        <taxon>Cytophagia</taxon>
        <taxon>Cytophagales</taxon>
        <taxon>Leadbetterellaceae</taxon>
        <taxon>Leadbetterella</taxon>
    </lineage>
</organism>
<keyword evidence="3" id="KW-1185">Reference proteome</keyword>
<dbReference type="InterPro" id="IPR011008">
    <property type="entry name" value="Dimeric_a/b-barrel"/>
</dbReference>
<evidence type="ECO:0000313" key="3">
    <source>
        <dbReference type="Proteomes" id="UP000007435"/>
    </source>
</evidence>
<reference evidence="2 3" key="2">
    <citation type="journal article" date="2011" name="Stand. Genomic Sci.">
        <title>Complete genome sequence of Leadbetterella byssophila type strain (4M15).</title>
        <authorList>
            <person name="Abt B."/>
            <person name="Teshima H."/>
            <person name="Lucas S."/>
            <person name="Lapidus A."/>
            <person name="Del Rio T.G."/>
            <person name="Nolan M."/>
            <person name="Tice H."/>
            <person name="Cheng J.F."/>
            <person name="Pitluck S."/>
            <person name="Liolios K."/>
            <person name="Pagani I."/>
            <person name="Ivanova N."/>
            <person name="Mavromatis K."/>
            <person name="Pati A."/>
            <person name="Tapia R."/>
            <person name="Han C."/>
            <person name="Goodwin L."/>
            <person name="Chen A."/>
            <person name="Palaniappan K."/>
            <person name="Land M."/>
            <person name="Hauser L."/>
            <person name="Chang Y.J."/>
            <person name="Jeffries C.D."/>
            <person name="Rohde M."/>
            <person name="Goker M."/>
            <person name="Tindall B.J."/>
            <person name="Detter J.C."/>
            <person name="Woyke T."/>
            <person name="Bristow J."/>
            <person name="Eisen J.A."/>
            <person name="Markowitz V."/>
            <person name="Hugenholtz P."/>
            <person name="Klenk H.P."/>
            <person name="Kyrpides N.C."/>
        </authorList>
    </citation>
    <scope>NUCLEOTIDE SEQUENCE [LARGE SCALE GENOMIC DNA]</scope>
    <source>
        <strain evidence="3">DSM 17132 / JCM 16389 / KACC 11308 / NBRC 106382 / 4M15</strain>
    </source>
</reference>
<dbReference type="InterPro" id="IPR019887">
    <property type="entry name" value="Tscrpt_reg_AsnC/Lrp_C"/>
</dbReference>
<dbReference type="EMBL" id="CP002305">
    <property type="protein sequence ID" value="ADQ16337.1"/>
    <property type="molecule type" value="Genomic_DNA"/>
</dbReference>
<dbReference type="KEGG" id="lby:Lbys_0571"/>